<feature type="coiled-coil region" evidence="2">
    <location>
        <begin position="63"/>
        <end position="97"/>
    </location>
</feature>
<evidence type="ECO:0000313" key="3">
    <source>
        <dbReference type="EMBL" id="EIM57000.1"/>
    </source>
</evidence>
<dbReference type="InterPro" id="IPR036689">
    <property type="entry name" value="ESAT-6-like_sf"/>
</dbReference>
<dbReference type="STRING" id="633697.EubceDRAFT1_1183"/>
<keyword evidence="2" id="KW-0175">Coiled coil</keyword>
<evidence type="ECO:0000256" key="2">
    <source>
        <dbReference type="SAM" id="Coils"/>
    </source>
</evidence>
<dbReference type="OrthoDB" id="2004359at2"/>
<reference evidence="3 4" key="1">
    <citation type="submission" date="2010-08" db="EMBL/GenBank/DDBJ databases">
        <authorList>
            <consortium name="US DOE Joint Genome Institute (JGI-PGF)"/>
            <person name="Lucas S."/>
            <person name="Copeland A."/>
            <person name="Lapidus A."/>
            <person name="Cheng J.-F."/>
            <person name="Bruce D."/>
            <person name="Goodwin L."/>
            <person name="Pitluck S."/>
            <person name="Land M.L."/>
            <person name="Hauser L."/>
            <person name="Chang Y.-J."/>
            <person name="Anderson I.J."/>
            <person name="Johnson E."/>
            <person name="Mulhopadhyay B."/>
            <person name="Kyrpides N."/>
            <person name="Woyke T.J."/>
        </authorList>
    </citation>
    <scope>NUCLEOTIDE SEQUENCE [LARGE SCALE GENOMIC DNA]</scope>
    <source>
        <strain evidence="3 4">6</strain>
    </source>
</reference>
<evidence type="ECO:0000256" key="1">
    <source>
        <dbReference type="RuleBase" id="RU362001"/>
    </source>
</evidence>
<protein>
    <recommendedName>
        <fullName evidence="1">ESAT-6-like protein</fullName>
    </recommendedName>
</protein>
<name>I5AT77_EUBC6</name>
<dbReference type="InterPro" id="IPR010310">
    <property type="entry name" value="T7SS_ESAT-6-like"/>
</dbReference>
<keyword evidence="4" id="KW-1185">Reference proteome</keyword>
<sequence>MSEQIKVTPEKLQATAEQFATEGEQVAATTGSMISIASSLSGAWQGAASSAYIAKLRGMEGNIQRLVRMVREHSNDLREMAQNYERAEAQNAEAAAALKQGEVH</sequence>
<dbReference type="NCBIfam" id="TIGR03930">
    <property type="entry name" value="WXG100_ESAT6"/>
    <property type="match status" value="1"/>
</dbReference>
<dbReference type="Gene3D" id="1.10.287.1060">
    <property type="entry name" value="ESAT-6-like"/>
    <property type="match status" value="1"/>
</dbReference>
<comment type="similarity">
    <text evidence="1">Belongs to the WXG100 family.</text>
</comment>
<dbReference type="EMBL" id="CM001487">
    <property type="protein sequence ID" value="EIM57000.1"/>
    <property type="molecule type" value="Genomic_DNA"/>
</dbReference>
<reference evidence="3 4" key="2">
    <citation type="submission" date="2012-02" db="EMBL/GenBank/DDBJ databases">
        <title>Improved High-Quality Draft sequence of Eubacterium cellulosolvens 6.</title>
        <authorList>
            <consortium name="US DOE Joint Genome Institute"/>
            <person name="Lucas S."/>
            <person name="Han J."/>
            <person name="Lapidus A."/>
            <person name="Cheng J.-F."/>
            <person name="Goodwin L."/>
            <person name="Pitluck S."/>
            <person name="Peters L."/>
            <person name="Mikhailova N."/>
            <person name="Gu W."/>
            <person name="Detter J.C."/>
            <person name="Han C."/>
            <person name="Tapia R."/>
            <person name="Land M."/>
            <person name="Hauser L."/>
            <person name="Kyrpides N."/>
            <person name="Ivanova N."/>
            <person name="Pagani I."/>
            <person name="Johnson E."/>
            <person name="Mukhopadhyay B."/>
            <person name="Anderson I."/>
            <person name="Woyke T."/>
        </authorList>
    </citation>
    <scope>NUCLEOTIDE SEQUENCE [LARGE SCALE GENOMIC DNA]</scope>
    <source>
        <strain evidence="3 4">6</strain>
    </source>
</reference>
<dbReference type="Pfam" id="PF06013">
    <property type="entry name" value="WXG100"/>
    <property type="match status" value="1"/>
</dbReference>
<gene>
    <name evidence="3" type="ORF">EubceDRAFT1_1183</name>
</gene>
<dbReference type="eggNOG" id="COG4842">
    <property type="taxonomic scope" value="Bacteria"/>
</dbReference>
<proteinExistence type="inferred from homology"/>
<evidence type="ECO:0000313" key="4">
    <source>
        <dbReference type="Proteomes" id="UP000005753"/>
    </source>
</evidence>
<dbReference type="Proteomes" id="UP000005753">
    <property type="component" value="Chromosome"/>
</dbReference>
<dbReference type="SUPFAM" id="SSF140453">
    <property type="entry name" value="EsxAB dimer-like"/>
    <property type="match status" value="1"/>
</dbReference>
<organism evidence="3 4">
    <name type="scientific">Eubacterium cellulosolvens (strain ATCC 43171 / JCM 9499 / 6)</name>
    <name type="common">Cillobacterium cellulosolvens</name>
    <dbReference type="NCBI Taxonomy" id="633697"/>
    <lineage>
        <taxon>Bacteria</taxon>
        <taxon>Bacillati</taxon>
        <taxon>Bacillota</taxon>
        <taxon>Clostridia</taxon>
        <taxon>Eubacteriales</taxon>
        <taxon>Eubacteriaceae</taxon>
        <taxon>Eubacterium</taxon>
    </lineage>
</organism>
<accession>I5AT77</accession>
<dbReference type="HOGENOM" id="CLU_158563_1_0_9"/>
<dbReference type="AlphaFoldDB" id="I5AT77"/>